<evidence type="ECO:0000256" key="1">
    <source>
        <dbReference type="SAM" id="MobiDB-lite"/>
    </source>
</evidence>
<reference evidence="2" key="1">
    <citation type="submission" date="2013-12" db="EMBL/GenBank/DDBJ databases">
        <title>The Genome Sequence of Aphanomyces astaci APO3.</title>
        <authorList>
            <consortium name="The Broad Institute Genomics Platform"/>
            <person name="Russ C."/>
            <person name="Tyler B."/>
            <person name="van West P."/>
            <person name="Dieguez-Uribeondo J."/>
            <person name="Young S.K."/>
            <person name="Zeng Q."/>
            <person name="Gargeya S."/>
            <person name="Fitzgerald M."/>
            <person name="Abouelleil A."/>
            <person name="Alvarado L."/>
            <person name="Chapman S.B."/>
            <person name="Gainer-Dewar J."/>
            <person name="Goldberg J."/>
            <person name="Griggs A."/>
            <person name="Gujja S."/>
            <person name="Hansen M."/>
            <person name="Howarth C."/>
            <person name="Imamovic A."/>
            <person name="Ireland A."/>
            <person name="Larimer J."/>
            <person name="McCowan C."/>
            <person name="Murphy C."/>
            <person name="Pearson M."/>
            <person name="Poon T.W."/>
            <person name="Priest M."/>
            <person name="Roberts A."/>
            <person name="Saif S."/>
            <person name="Shea T."/>
            <person name="Sykes S."/>
            <person name="Wortman J."/>
            <person name="Nusbaum C."/>
            <person name="Birren B."/>
        </authorList>
    </citation>
    <scope>NUCLEOTIDE SEQUENCE [LARGE SCALE GENOMIC DNA]</scope>
    <source>
        <strain evidence="2">APO3</strain>
    </source>
</reference>
<dbReference type="Gene3D" id="1.10.10.60">
    <property type="entry name" value="Homeodomain-like"/>
    <property type="match status" value="1"/>
</dbReference>
<dbReference type="VEuPathDB" id="FungiDB:H257_08067"/>
<feature type="compositionally biased region" description="Basic and acidic residues" evidence="1">
    <location>
        <begin position="1"/>
        <end position="10"/>
    </location>
</feature>
<gene>
    <name evidence="2" type="ORF">H257_08067</name>
</gene>
<dbReference type="EMBL" id="KI913130">
    <property type="protein sequence ID" value="ETV78562.1"/>
    <property type="molecule type" value="Genomic_DNA"/>
</dbReference>
<accession>W4GFW4</accession>
<dbReference type="AlphaFoldDB" id="W4GFW4"/>
<organism evidence="2">
    <name type="scientific">Aphanomyces astaci</name>
    <name type="common">Crayfish plague agent</name>
    <dbReference type="NCBI Taxonomy" id="112090"/>
    <lineage>
        <taxon>Eukaryota</taxon>
        <taxon>Sar</taxon>
        <taxon>Stramenopiles</taxon>
        <taxon>Oomycota</taxon>
        <taxon>Saprolegniomycetes</taxon>
        <taxon>Saprolegniales</taxon>
        <taxon>Verrucalvaceae</taxon>
        <taxon>Aphanomyces</taxon>
    </lineage>
</organism>
<dbReference type="RefSeq" id="XP_009832143.1">
    <property type="nucleotide sequence ID" value="XM_009833841.1"/>
</dbReference>
<sequence>MTAEGAHGETCRGGYVPHGRPLVGRHSTHKLLDPGLRLSEEERGAILAFHKAEWSIRRIAK</sequence>
<dbReference type="GeneID" id="20810063"/>
<name>W4GFW4_APHAT</name>
<proteinExistence type="predicted"/>
<evidence type="ECO:0000313" key="2">
    <source>
        <dbReference type="EMBL" id="ETV78562.1"/>
    </source>
</evidence>
<feature type="region of interest" description="Disordered" evidence="1">
    <location>
        <begin position="1"/>
        <end position="27"/>
    </location>
</feature>
<protein>
    <submittedName>
        <fullName evidence="2">Uncharacterized protein</fullName>
    </submittedName>
</protein>